<feature type="compositionally biased region" description="Basic residues" evidence="1">
    <location>
        <begin position="65"/>
        <end position="77"/>
    </location>
</feature>
<proteinExistence type="predicted"/>
<evidence type="ECO:0000313" key="3">
    <source>
        <dbReference type="Proteomes" id="UP000606786"/>
    </source>
</evidence>
<comment type="caution">
    <text evidence="2">The sequence shown here is derived from an EMBL/GenBank/DDBJ whole genome shotgun (WGS) entry which is preliminary data.</text>
</comment>
<keyword evidence="3" id="KW-1185">Reference proteome</keyword>
<sequence>LSNLNSHSGPSEKWPRTSSADANWNIICDNDGCSSNSLDGNGGSHRGLIWRPRKPRCNLSTTSQKTKRKISVRKKSSPKNCTYDESVSIK</sequence>
<evidence type="ECO:0000313" key="2">
    <source>
        <dbReference type="EMBL" id="CAD7004145.1"/>
    </source>
</evidence>
<feature type="region of interest" description="Disordered" evidence="1">
    <location>
        <begin position="40"/>
        <end position="90"/>
    </location>
</feature>
<feature type="non-terminal residue" evidence="2">
    <location>
        <position position="1"/>
    </location>
</feature>
<feature type="compositionally biased region" description="Polar residues" evidence="1">
    <location>
        <begin position="78"/>
        <end position="90"/>
    </location>
</feature>
<name>A0A811V1D1_CERCA</name>
<gene>
    <name evidence="2" type="ORF">CCAP1982_LOCUS12565</name>
</gene>
<reference evidence="2" key="1">
    <citation type="submission" date="2020-11" db="EMBL/GenBank/DDBJ databases">
        <authorList>
            <person name="Whitehead M."/>
        </authorList>
    </citation>
    <scope>NUCLEOTIDE SEQUENCE</scope>
    <source>
        <strain evidence="2">EGII</strain>
    </source>
</reference>
<dbReference type="AlphaFoldDB" id="A0A811V1D1"/>
<organism evidence="2 3">
    <name type="scientific">Ceratitis capitata</name>
    <name type="common">Mediterranean fruit fly</name>
    <name type="synonym">Tephritis capitata</name>
    <dbReference type="NCBI Taxonomy" id="7213"/>
    <lineage>
        <taxon>Eukaryota</taxon>
        <taxon>Metazoa</taxon>
        <taxon>Ecdysozoa</taxon>
        <taxon>Arthropoda</taxon>
        <taxon>Hexapoda</taxon>
        <taxon>Insecta</taxon>
        <taxon>Pterygota</taxon>
        <taxon>Neoptera</taxon>
        <taxon>Endopterygota</taxon>
        <taxon>Diptera</taxon>
        <taxon>Brachycera</taxon>
        <taxon>Muscomorpha</taxon>
        <taxon>Tephritoidea</taxon>
        <taxon>Tephritidae</taxon>
        <taxon>Ceratitis</taxon>
        <taxon>Ceratitis</taxon>
    </lineage>
</organism>
<accession>A0A811V1D1</accession>
<dbReference type="Proteomes" id="UP000606786">
    <property type="component" value="Unassembled WGS sequence"/>
</dbReference>
<evidence type="ECO:0000256" key="1">
    <source>
        <dbReference type="SAM" id="MobiDB-lite"/>
    </source>
</evidence>
<protein>
    <submittedName>
        <fullName evidence="2">(Mediterranean fruit fly) hypothetical protein</fullName>
    </submittedName>
</protein>
<dbReference type="EMBL" id="CAJHJT010000034">
    <property type="protein sequence ID" value="CAD7004145.1"/>
    <property type="molecule type" value="Genomic_DNA"/>
</dbReference>